<dbReference type="GO" id="GO:0012505">
    <property type="term" value="C:endomembrane system"/>
    <property type="evidence" value="ECO:0007669"/>
    <property type="project" value="UniProtKB-SubCell"/>
</dbReference>
<evidence type="ECO:0000256" key="8">
    <source>
        <dbReference type="ARBA" id="ARBA00023136"/>
    </source>
</evidence>
<dbReference type="AlphaFoldDB" id="A0A2U8FCH3"/>
<dbReference type="InterPro" id="IPR002146">
    <property type="entry name" value="ATP_synth_b/b'su_bac/chlpt"/>
</dbReference>
<dbReference type="PANTHER" id="PTHR33445">
    <property type="entry name" value="ATP SYNTHASE SUBUNIT B', CHLOROPLASTIC"/>
    <property type="match status" value="1"/>
</dbReference>
<accession>A0A2U8FCH3</accession>
<evidence type="ECO:0000313" key="16">
    <source>
        <dbReference type="EMBL" id="AWI33846.1"/>
    </source>
</evidence>
<dbReference type="GO" id="GO:0046961">
    <property type="term" value="F:proton-transporting ATPase activity, rotational mechanism"/>
    <property type="evidence" value="ECO:0007669"/>
    <property type="project" value="TreeGrafter"/>
</dbReference>
<organism evidence="16 17">
    <name type="scientific">Helicobacter apodemus</name>
    <dbReference type="NCBI Taxonomy" id="135569"/>
    <lineage>
        <taxon>Bacteria</taxon>
        <taxon>Pseudomonadati</taxon>
        <taxon>Campylobacterota</taxon>
        <taxon>Epsilonproteobacteria</taxon>
        <taxon>Campylobacterales</taxon>
        <taxon>Helicobacteraceae</taxon>
        <taxon>Helicobacter</taxon>
    </lineage>
</organism>
<sequence>MTIIPTLWVMALVFVTFLVLVYLLNNILYKPLLHFMDTREDSIKRDSEGIQENITDIKALRDEMEEILKNAKKEAAIIKNKAHENAKRNAEIKIAQKKEELERKYNDFVANLRSERDVLKTSLSLQIPIFKQNLQAKLEKL</sequence>
<comment type="similarity">
    <text evidence="1 13">Belongs to the ATPase B chain family.</text>
</comment>
<dbReference type="CDD" id="cd06503">
    <property type="entry name" value="ATP-synt_Fo_b"/>
    <property type="match status" value="1"/>
</dbReference>
<gene>
    <name evidence="16" type="ORF">CDV25_03025</name>
</gene>
<dbReference type="RefSeq" id="WP_108910715.1">
    <property type="nucleotide sequence ID" value="NZ_CP021886.1"/>
</dbReference>
<evidence type="ECO:0000256" key="6">
    <source>
        <dbReference type="ARBA" id="ARBA00022989"/>
    </source>
</evidence>
<comment type="function">
    <text evidence="11">Component of the F(0) channel, it forms part of the peripheral stalk, linking F(1) to F(0). The b'-subunit is a diverged and duplicated form of b found in plants and photosynthetic bacteria.</text>
</comment>
<evidence type="ECO:0000256" key="10">
    <source>
        <dbReference type="ARBA" id="ARBA00025198"/>
    </source>
</evidence>
<keyword evidence="6 15" id="KW-1133">Transmembrane helix</keyword>
<evidence type="ECO:0000256" key="13">
    <source>
        <dbReference type="RuleBase" id="RU003848"/>
    </source>
</evidence>
<feature type="transmembrane region" description="Helical" evidence="15">
    <location>
        <begin position="6"/>
        <end position="29"/>
    </location>
</feature>
<evidence type="ECO:0000256" key="11">
    <source>
        <dbReference type="ARBA" id="ARBA00025614"/>
    </source>
</evidence>
<evidence type="ECO:0000256" key="9">
    <source>
        <dbReference type="ARBA" id="ARBA00023310"/>
    </source>
</evidence>
<evidence type="ECO:0000313" key="17">
    <source>
        <dbReference type="Proteomes" id="UP000244890"/>
    </source>
</evidence>
<dbReference type="NCBIfam" id="NF006293">
    <property type="entry name" value="PRK08476.1"/>
    <property type="match status" value="1"/>
</dbReference>
<evidence type="ECO:0000256" key="7">
    <source>
        <dbReference type="ARBA" id="ARBA00023065"/>
    </source>
</evidence>
<dbReference type="GO" id="GO:0015986">
    <property type="term" value="P:proton motive force-driven ATP synthesis"/>
    <property type="evidence" value="ECO:0007669"/>
    <property type="project" value="InterPro"/>
</dbReference>
<dbReference type="Proteomes" id="UP000244890">
    <property type="component" value="Chromosome"/>
</dbReference>
<evidence type="ECO:0000256" key="14">
    <source>
        <dbReference type="SAM" id="Coils"/>
    </source>
</evidence>
<evidence type="ECO:0000256" key="2">
    <source>
        <dbReference type="ARBA" id="ARBA00022448"/>
    </source>
</evidence>
<keyword evidence="14" id="KW-0175">Coiled coil</keyword>
<dbReference type="PANTHER" id="PTHR33445:SF2">
    <property type="entry name" value="ATP SYNTHASE SUBUNIT B', CHLOROPLASTIC"/>
    <property type="match status" value="1"/>
</dbReference>
<dbReference type="KEGG" id="had:CDV25_03025"/>
<dbReference type="OrthoDB" id="5334261at2"/>
<evidence type="ECO:0000256" key="5">
    <source>
        <dbReference type="ARBA" id="ARBA00022781"/>
    </source>
</evidence>
<comment type="subcellular location">
    <subcellularLocation>
        <location evidence="12">Endomembrane system</location>
        <topology evidence="12">Single-pass membrane protein</topology>
    </subcellularLocation>
</comment>
<reference evidence="16 17" key="1">
    <citation type="submission" date="2017-06" db="EMBL/GenBank/DDBJ databases">
        <title>Complete genome of Helicobacter apodemus.</title>
        <authorList>
            <person name="Cho S."/>
        </authorList>
    </citation>
    <scope>NUCLEOTIDE SEQUENCE [LARGE SCALE GENOMIC DNA]</scope>
    <source>
        <strain evidence="17">SNUVETPUB-15-01</strain>
    </source>
</reference>
<feature type="coiled-coil region" evidence="14">
    <location>
        <begin position="50"/>
        <end position="118"/>
    </location>
</feature>
<evidence type="ECO:0000256" key="12">
    <source>
        <dbReference type="ARBA" id="ARBA00037847"/>
    </source>
</evidence>
<keyword evidence="5 13" id="KW-0375">Hydrogen ion transport</keyword>
<evidence type="ECO:0000256" key="4">
    <source>
        <dbReference type="ARBA" id="ARBA00022692"/>
    </source>
</evidence>
<proteinExistence type="inferred from homology"/>
<keyword evidence="3 13" id="KW-0138">CF(0)</keyword>
<evidence type="ECO:0000256" key="3">
    <source>
        <dbReference type="ARBA" id="ARBA00022547"/>
    </source>
</evidence>
<evidence type="ECO:0000256" key="1">
    <source>
        <dbReference type="ARBA" id="ARBA00005513"/>
    </source>
</evidence>
<dbReference type="Pfam" id="PF00430">
    <property type="entry name" value="ATP-synt_B"/>
    <property type="match status" value="1"/>
</dbReference>
<keyword evidence="8 15" id="KW-0472">Membrane</keyword>
<dbReference type="GO" id="GO:0045259">
    <property type="term" value="C:proton-transporting ATP synthase complex"/>
    <property type="evidence" value="ECO:0007669"/>
    <property type="project" value="UniProtKB-KW"/>
</dbReference>
<dbReference type="EMBL" id="CP021886">
    <property type="protein sequence ID" value="AWI33846.1"/>
    <property type="molecule type" value="Genomic_DNA"/>
</dbReference>
<keyword evidence="4 13" id="KW-0812">Transmembrane</keyword>
<evidence type="ECO:0000256" key="15">
    <source>
        <dbReference type="SAM" id="Phobius"/>
    </source>
</evidence>
<protein>
    <submittedName>
        <fullName evidence="16">F0F1 ATP synthase subunit B</fullName>
    </submittedName>
</protein>
<comment type="function">
    <text evidence="10">F(1)F(0) ATP synthase produces ATP from ADP in the presence of a proton or sodium gradient. F-type ATPases consist of two structural domains, F(1) containing the extramembraneous catalytic core and F(0) containing the membrane proton channel, linked together by a central stalk and a peripheral stalk. During catalysis, ATP synthesis in the catalytic domain of F(1) is coupled via a rotary mechanism of the central stalk subunits to proton translocation.</text>
</comment>
<keyword evidence="2 13" id="KW-0813">Transport</keyword>
<keyword evidence="7 13" id="KW-0406">Ion transport</keyword>
<dbReference type="InterPro" id="IPR050059">
    <property type="entry name" value="ATP_synthase_B_chain"/>
</dbReference>
<keyword evidence="9" id="KW-0066">ATP synthesis</keyword>
<name>A0A2U8FCH3_9HELI</name>